<dbReference type="AlphaFoldDB" id="A0A7Z0GLU2"/>
<gene>
    <name evidence="1" type="ORF">HNR09_001663</name>
</gene>
<comment type="caution">
    <text evidence="1">The sequence shown here is derived from an EMBL/GenBank/DDBJ whole genome shotgun (WGS) entry which is preliminary data.</text>
</comment>
<accession>A0A7Z0GLU2</accession>
<dbReference type="EMBL" id="JACCFY010000001">
    <property type="protein sequence ID" value="NYJ78252.1"/>
    <property type="molecule type" value="Genomic_DNA"/>
</dbReference>
<name>A0A7Z0GLU2_9MICC</name>
<dbReference type="RefSeq" id="WP_179541620.1">
    <property type="nucleotide sequence ID" value="NZ_BAAALL010000002.1"/>
</dbReference>
<proteinExistence type="predicted"/>
<evidence type="ECO:0000313" key="1">
    <source>
        <dbReference type="EMBL" id="NYJ78252.1"/>
    </source>
</evidence>
<sequence length="91" mass="10119">MNPSTPEHLPGNPFDDNVKALRKNVGLIDLDLDPVELPALMQAEAAMALAYEQRTANLIAIWQHLDPGATANRLYREIQQRSRTDATQEAP</sequence>
<reference evidence="1 2" key="1">
    <citation type="submission" date="2020-07" db="EMBL/GenBank/DDBJ databases">
        <title>Sequencing the genomes of 1000 actinobacteria strains.</title>
        <authorList>
            <person name="Klenk H.-P."/>
        </authorList>
    </citation>
    <scope>NUCLEOTIDE SEQUENCE [LARGE SCALE GENOMIC DNA]</scope>
    <source>
        <strain evidence="1 2">DSM 15475</strain>
    </source>
</reference>
<dbReference type="Proteomes" id="UP000535437">
    <property type="component" value="Unassembled WGS sequence"/>
</dbReference>
<protein>
    <submittedName>
        <fullName evidence="1">Uncharacterized protein</fullName>
    </submittedName>
</protein>
<evidence type="ECO:0000313" key="2">
    <source>
        <dbReference type="Proteomes" id="UP000535437"/>
    </source>
</evidence>
<organism evidence="1 2">
    <name type="scientific">Nesterenkonia xinjiangensis</name>
    <dbReference type="NCBI Taxonomy" id="225327"/>
    <lineage>
        <taxon>Bacteria</taxon>
        <taxon>Bacillati</taxon>
        <taxon>Actinomycetota</taxon>
        <taxon>Actinomycetes</taxon>
        <taxon>Micrococcales</taxon>
        <taxon>Micrococcaceae</taxon>
        <taxon>Nesterenkonia</taxon>
    </lineage>
</organism>
<keyword evidence="2" id="KW-1185">Reference proteome</keyword>